<sequence length="832" mass="90473">MQELIRILSTQFTVVHLKELCRICRLQTTGRKYVLQTRLLDLLNSTRNAGDAQLYSLLKGAIFERYAIANNRIGTEWTGNSDALWNYLGARNNPRVSSSSTPTSAFGATNRASGAVPVSTSARHDSIDTIDFPSSTFYMLQTPLTRPSTLAILPEHRSTVRMQFKLSEAQSSRLRSDPSYRVYLLSANSDEMREGQIQFPHSIEIRVNTKIVQANLRGLKNKPGTTKPADLTQYINTDISQNFVEIIYAYTRVRYTMALYIARKRSAAEIVTRIASGKHIPKDQVTAEIVKKNSDDDDIIVGPTILSLKCPISYSRIRVPIRSTRCNHIQCYDATSYIQLQEQAPTWTCPVCNIAAPLSNIAVDSYVDDVLKRTNDSIDSIVIETDGSWRIPEQNSNDLSDDDDDDDDRQRIKRQSTSVGPPTGAMEVIDASPARQGSSAAPAAVVIDLSDSEDELPAPSRQPPPPPPPPQQPPPSNIHQGPDSYHSDFEIELQHLFDDPQDSPVPETEPHYTPQSNERQTPQLPASTESHVPLAPVTTTSATTATVPADSPLAETIENRRKNPEGIQNLLQSYMDLSGRLGEYISSREGSTSAATPSDLANVNLPPPINAVQNGRPVHSSPQRGYFNEPPVEEQLRGSQTLPPIETAEGSESDHDFDSDIDPYNYSIDLPYLLSRNVGSAPPTQEIVSEAGGPSPTAPANDGAAVAEPQTPENAADDLANDGSAYTARTSLSDDNASQRTASVDETDLRAIIAHTTESTSAALAADQEHPEVTTGTNSPAHPTLPSPTQTASEPATTNSHVSGTVHPRDESSDAASPPPAKRPNMGLSNTD</sequence>
<feature type="region of interest" description="Disordered" evidence="9">
    <location>
        <begin position="498"/>
        <end position="565"/>
    </location>
</feature>
<feature type="compositionally biased region" description="Polar residues" evidence="9">
    <location>
        <begin position="588"/>
        <end position="601"/>
    </location>
</feature>
<evidence type="ECO:0000256" key="1">
    <source>
        <dbReference type="ARBA" id="ARBA00004718"/>
    </source>
</evidence>
<feature type="region of interest" description="Disordered" evidence="9">
    <location>
        <begin position="681"/>
        <end position="832"/>
    </location>
</feature>
<keyword evidence="6" id="KW-0833">Ubl conjugation pathway</keyword>
<evidence type="ECO:0000259" key="11">
    <source>
        <dbReference type="PROSITE" id="PS51044"/>
    </source>
</evidence>
<evidence type="ECO:0000256" key="9">
    <source>
        <dbReference type="SAM" id="MobiDB-lite"/>
    </source>
</evidence>
<evidence type="ECO:0000256" key="8">
    <source>
        <dbReference type="PROSITE-ProRule" id="PRU00452"/>
    </source>
</evidence>
<dbReference type="InterPro" id="IPR023321">
    <property type="entry name" value="PINIT"/>
</dbReference>
<dbReference type="InterPro" id="IPR004181">
    <property type="entry name" value="Znf_MIZ"/>
</dbReference>
<dbReference type="PANTHER" id="PTHR10782:SF4">
    <property type="entry name" value="TONALLI, ISOFORM E"/>
    <property type="match status" value="1"/>
</dbReference>
<evidence type="ECO:0000256" key="4">
    <source>
        <dbReference type="ARBA" id="ARBA00022723"/>
    </source>
</evidence>
<evidence type="ECO:0000313" key="13">
    <source>
        <dbReference type="EMBL" id="KAK7203723.1"/>
    </source>
</evidence>
<dbReference type="Proteomes" id="UP001498771">
    <property type="component" value="Unassembled WGS sequence"/>
</dbReference>
<feature type="domain" description="PINIT" evidence="12">
    <location>
        <begin position="119"/>
        <end position="265"/>
    </location>
</feature>
<protein>
    <submittedName>
        <fullName evidence="13">PINIT domain-containing protein</fullName>
    </submittedName>
</protein>
<organism evidence="13 14">
    <name type="scientific">Myxozyma melibiosi</name>
    <dbReference type="NCBI Taxonomy" id="54550"/>
    <lineage>
        <taxon>Eukaryota</taxon>
        <taxon>Fungi</taxon>
        <taxon>Dikarya</taxon>
        <taxon>Ascomycota</taxon>
        <taxon>Saccharomycotina</taxon>
        <taxon>Lipomycetes</taxon>
        <taxon>Lipomycetales</taxon>
        <taxon>Lipomycetaceae</taxon>
        <taxon>Myxozyma</taxon>
    </lineage>
</organism>
<feature type="domain" description="SP-RING-type" evidence="11">
    <location>
        <begin position="295"/>
        <end position="380"/>
    </location>
</feature>
<gene>
    <name evidence="13" type="ORF">BZA70DRAFT_301817</name>
</gene>
<evidence type="ECO:0000256" key="5">
    <source>
        <dbReference type="ARBA" id="ARBA00022771"/>
    </source>
</evidence>
<dbReference type="InterPro" id="IPR038654">
    <property type="entry name" value="PINIT_sf"/>
</dbReference>
<feature type="domain" description="SAP" evidence="10">
    <location>
        <begin position="9"/>
        <end position="43"/>
    </location>
</feature>
<dbReference type="Pfam" id="PF14324">
    <property type="entry name" value="PINIT"/>
    <property type="match status" value="1"/>
</dbReference>
<keyword evidence="5 8" id="KW-0863">Zinc-finger</keyword>
<dbReference type="EMBL" id="JBBJBU010000010">
    <property type="protein sequence ID" value="KAK7203723.1"/>
    <property type="molecule type" value="Genomic_DNA"/>
</dbReference>
<dbReference type="GeneID" id="90040237"/>
<feature type="region of interest" description="Disordered" evidence="9">
    <location>
        <begin position="588"/>
        <end position="638"/>
    </location>
</feature>
<keyword evidence="7" id="KW-0862">Zinc</keyword>
<dbReference type="SUPFAM" id="SSF57850">
    <property type="entry name" value="RING/U-box"/>
    <property type="match status" value="1"/>
</dbReference>
<dbReference type="CDD" id="cd16792">
    <property type="entry name" value="SP-RING_Siz-like"/>
    <property type="match status" value="1"/>
</dbReference>
<evidence type="ECO:0000256" key="3">
    <source>
        <dbReference type="ARBA" id="ARBA00022679"/>
    </source>
</evidence>
<dbReference type="PROSITE" id="PS51466">
    <property type="entry name" value="PINIT"/>
    <property type="match status" value="1"/>
</dbReference>
<dbReference type="InterPro" id="IPR003034">
    <property type="entry name" value="SAP_dom"/>
</dbReference>
<feature type="compositionally biased region" description="Polar residues" evidence="9">
    <location>
        <begin position="774"/>
        <end position="803"/>
    </location>
</feature>
<comment type="pathway">
    <text evidence="1">Protein modification; protein sumoylation.</text>
</comment>
<accession>A0ABR1F1K3</accession>
<dbReference type="Pfam" id="PF02037">
    <property type="entry name" value="SAP"/>
    <property type="match status" value="1"/>
</dbReference>
<dbReference type="PROSITE" id="PS51044">
    <property type="entry name" value="ZF_SP_RING"/>
    <property type="match status" value="1"/>
</dbReference>
<dbReference type="Gene3D" id="2.60.120.780">
    <property type="entry name" value="PINIT domain"/>
    <property type="match status" value="1"/>
</dbReference>
<dbReference type="PROSITE" id="PS50800">
    <property type="entry name" value="SAP"/>
    <property type="match status" value="1"/>
</dbReference>
<feature type="region of interest" description="Disordered" evidence="9">
    <location>
        <begin position="452"/>
        <end position="485"/>
    </location>
</feature>
<dbReference type="PANTHER" id="PTHR10782">
    <property type="entry name" value="ZINC FINGER MIZ DOMAIN-CONTAINING PROTEIN"/>
    <property type="match status" value="1"/>
</dbReference>
<evidence type="ECO:0000256" key="7">
    <source>
        <dbReference type="ARBA" id="ARBA00022833"/>
    </source>
</evidence>
<keyword evidence="3" id="KW-0808">Transferase</keyword>
<dbReference type="Pfam" id="PF02891">
    <property type="entry name" value="zf-MIZ"/>
    <property type="match status" value="1"/>
</dbReference>
<dbReference type="InterPro" id="IPR031141">
    <property type="entry name" value="SIZ1/2_SP-RING"/>
</dbReference>
<feature type="compositionally biased region" description="Low complexity" evidence="9">
    <location>
        <begin position="532"/>
        <end position="549"/>
    </location>
</feature>
<proteinExistence type="inferred from homology"/>
<comment type="caution">
    <text evidence="13">The sequence shown here is derived from an EMBL/GenBank/DDBJ whole genome shotgun (WGS) entry which is preliminary data.</text>
</comment>
<comment type="similarity">
    <text evidence="2">Belongs to the PIAS family.</text>
</comment>
<dbReference type="SMART" id="SM00513">
    <property type="entry name" value="SAP"/>
    <property type="match status" value="1"/>
</dbReference>
<reference evidence="13 14" key="1">
    <citation type="submission" date="2024-03" db="EMBL/GenBank/DDBJ databases">
        <title>Genome-scale model development and genomic sequencing of the oleaginous clade Lipomyces.</title>
        <authorList>
            <consortium name="Lawrence Berkeley National Laboratory"/>
            <person name="Czajka J.J."/>
            <person name="Han Y."/>
            <person name="Kim J."/>
            <person name="Mondo S.J."/>
            <person name="Hofstad B.A."/>
            <person name="Robles A."/>
            <person name="Haridas S."/>
            <person name="Riley R."/>
            <person name="LaButti K."/>
            <person name="Pangilinan J."/>
            <person name="Andreopoulos W."/>
            <person name="Lipzen A."/>
            <person name="Yan J."/>
            <person name="Wang M."/>
            <person name="Ng V."/>
            <person name="Grigoriev I.V."/>
            <person name="Spatafora J.W."/>
            <person name="Magnuson J.K."/>
            <person name="Baker S.E."/>
            <person name="Pomraning K.R."/>
        </authorList>
    </citation>
    <scope>NUCLEOTIDE SEQUENCE [LARGE SCALE GENOMIC DNA]</scope>
    <source>
        <strain evidence="13 14">Phaff 52-87</strain>
    </source>
</reference>
<feature type="compositionally biased region" description="Pro residues" evidence="9">
    <location>
        <begin position="460"/>
        <end position="476"/>
    </location>
</feature>
<dbReference type="Gene3D" id="3.30.40.10">
    <property type="entry name" value="Zinc/RING finger domain, C3HC4 (zinc finger)"/>
    <property type="match status" value="1"/>
</dbReference>
<keyword evidence="14" id="KW-1185">Reference proteome</keyword>
<dbReference type="RefSeq" id="XP_064766756.1">
    <property type="nucleotide sequence ID" value="XM_064914725.1"/>
</dbReference>
<dbReference type="InterPro" id="IPR013083">
    <property type="entry name" value="Znf_RING/FYVE/PHD"/>
</dbReference>
<evidence type="ECO:0000259" key="10">
    <source>
        <dbReference type="PROSITE" id="PS50800"/>
    </source>
</evidence>
<evidence type="ECO:0000259" key="12">
    <source>
        <dbReference type="PROSITE" id="PS51466"/>
    </source>
</evidence>
<evidence type="ECO:0000256" key="2">
    <source>
        <dbReference type="ARBA" id="ARBA00005383"/>
    </source>
</evidence>
<keyword evidence="4" id="KW-0479">Metal-binding</keyword>
<feature type="region of interest" description="Disordered" evidence="9">
    <location>
        <begin position="389"/>
        <end position="427"/>
    </location>
</feature>
<feature type="compositionally biased region" description="Polar residues" evidence="9">
    <location>
        <begin position="513"/>
        <end position="530"/>
    </location>
</feature>
<feature type="compositionally biased region" description="Polar residues" evidence="9">
    <location>
        <begin position="727"/>
        <end position="744"/>
    </location>
</feature>
<evidence type="ECO:0000313" key="14">
    <source>
        <dbReference type="Proteomes" id="UP001498771"/>
    </source>
</evidence>
<evidence type="ECO:0000256" key="6">
    <source>
        <dbReference type="ARBA" id="ARBA00022786"/>
    </source>
</evidence>
<name>A0ABR1F1K3_9ASCO</name>